<gene>
    <name evidence="2" type="ORF">LCGC14_1752720</name>
</gene>
<name>A0A0F9JIH3_9ZZZZ</name>
<evidence type="ECO:0000256" key="1">
    <source>
        <dbReference type="SAM" id="MobiDB-lite"/>
    </source>
</evidence>
<evidence type="ECO:0000313" key="2">
    <source>
        <dbReference type="EMBL" id="KKM05571.1"/>
    </source>
</evidence>
<feature type="compositionally biased region" description="Low complexity" evidence="1">
    <location>
        <begin position="17"/>
        <end position="29"/>
    </location>
</feature>
<feature type="non-terminal residue" evidence="2">
    <location>
        <position position="610"/>
    </location>
</feature>
<reference evidence="2" key="1">
    <citation type="journal article" date="2015" name="Nature">
        <title>Complex archaea that bridge the gap between prokaryotes and eukaryotes.</title>
        <authorList>
            <person name="Spang A."/>
            <person name="Saw J.H."/>
            <person name="Jorgensen S.L."/>
            <person name="Zaremba-Niedzwiedzka K."/>
            <person name="Martijn J."/>
            <person name="Lind A.E."/>
            <person name="van Eijk R."/>
            <person name="Schleper C."/>
            <person name="Guy L."/>
            <person name="Ettema T.J."/>
        </authorList>
    </citation>
    <scope>NUCLEOTIDE SEQUENCE</scope>
</reference>
<protein>
    <submittedName>
        <fullName evidence="2">Uncharacterized protein</fullName>
    </submittedName>
</protein>
<feature type="compositionally biased region" description="Acidic residues" evidence="1">
    <location>
        <begin position="580"/>
        <end position="589"/>
    </location>
</feature>
<proteinExistence type="predicted"/>
<comment type="caution">
    <text evidence="2">The sequence shown here is derived from an EMBL/GenBank/DDBJ whole genome shotgun (WGS) entry which is preliminary data.</text>
</comment>
<dbReference type="EMBL" id="LAZR01016188">
    <property type="protein sequence ID" value="KKM05571.1"/>
    <property type="molecule type" value="Genomic_DNA"/>
</dbReference>
<feature type="region of interest" description="Disordered" evidence="1">
    <location>
        <begin position="566"/>
        <end position="610"/>
    </location>
</feature>
<feature type="compositionally biased region" description="Polar residues" evidence="1">
    <location>
        <begin position="592"/>
        <end position="602"/>
    </location>
</feature>
<organism evidence="2">
    <name type="scientific">marine sediment metagenome</name>
    <dbReference type="NCBI Taxonomy" id="412755"/>
    <lineage>
        <taxon>unclassified sequences</taxon>
        <taxon>metagenomes</taxon>
        <taxon>ecological metagenomes</taxon>
    </lineage>
</organism>
<sequence length="610" mass="66654">MTTTPSRGGFAPDDPIVQTQQPQAPAVEPEPTDAMFDLFEQARSHPGFRPEHEQAIATVQGVVEQYGARLDDEAFEFPEQEQAEQSFAKLFELTQYTDRMASSPMRKLQDRVRREKERIKGLNKQALQAMFDKARYPGQDFAGAVAMVGKQVEGNTLDWAAPEIAERFDKMSGFYEVARETLKSQQPEAAFAAATSDEDRRLFLAVLQDTAKLQASPERGALGKIGTQAWRSLGDVDQMIRYWVGGGSDKDMSDHEFVAAMEGIISGFDPAEATEREGFGGKALQLLEEGTLGATRMSAPMIAGTVAGWMTGGIASGAGLGATGATRVAMAGSGAYWYAQSVPQLHRELTSVGVSDKSAQRAAMVMAVPYAAIEMVQMRQLVPKSLRGGARKASYSTMRDFFASKVNEGVVTVGLEFGEEVLQEGISLGMKAAADFLDENYFRTDQVKIDWNKEFDQSYKSLRTAVLSLPLLMVPGHAVGVAKETPGALKQVAEYGQETEKLITKVHAQAVLALDVISGADPNHKAVREFLATKGSKGNFRAFGIDRKMNRDQRARFMETLRKELQRQEALNEQQAAGDEQAEGVEFGEVEPTTQAPATTGPLSEEDFER</sequence>
<feature type="region of interest" description="Disordered" evidence="1">
    <location>
        <begin position="1"/>
        <end position="29"/>
    </location>
</feature>
<dbReference type="AlphaFoldDB" id="A0A0F9JIH3"/>
<accession>A0A0F9JIH3</accession>